<dbReference type="GO" id="GO:0043709">
    <property type="term" value="P:cell adhesion involved in single-species biofilm formation"/>
    <property type="evidence" value="ECO:0007669"/>
    <property type="project" value="TreeGrafter"/>
</dbReference>
<dbReference type="PANTHER" id="PTHR45138:SF9">
    <property type="entry name" value="DIGUANYLATE CYCLASE DGCM-RELATED"/>
    <property type="match status" value="1"/>
</dbReference>
<feature type="transmembrane region" description="Helical" evidence="3">
    <location>
        <begin position="40"/>
        <end position="60"/>
    </location>
</feature>
<dbReference type="InterPro" id="IPR000160">
    <property type="entry name" value="GGDEF_dom"/>
</dbReference>
<dbReference type="NCBIfam" id="TIGR00254">
    <property type="entry name" value="GGDEF"/>
    <property type="match status" value="1"/>
</dbReference>
<dbReference type="PANTHER" id="PTHR45138">
    <property type="entry name" value="REGULATORY COMPONENTS OF SENSORY TRANSDUCTION SYSTEM"/>
    <property type="match status" value="1"/>
</dbReference>
<evidence type="ECO:0000256" key="1">
    <source>
        <dbReference type="ARBA" id="ARBA00012528"/>
    </source>
</evidence>
<dbReference type="InterPro" id="IPR050469">
    <property type="entry name" value="Diguanylate_Cyclase"/>
</dbReference>
<dbReference type="PROSITE" id="PS50887">
    <property type="entry name" value="GGDEF"/>
    <property type="match status" value="1"/>
</dbReference>
<evidence type="ECO:0000256" key="2">
    <source>
        <dbReference type="ARBA" id="ARBA00034247"/>
    </source>
</evidence>
<evidence type="ECO:0000256" key="3">
    <source>
        <dbReference type="SAM" id="Phobius"/>
    </source>
</evidence>
<name>A0A3M2VXP2_PSESI</name>
<feature type="domain" description="GGDEF" evidence="4">
    <location>
        <begin position="204"/>
        <end position="332"/>
    </location>
</feature>
<comment type="catalytic activity">
    <reaction evidence="2">
        <text>2 GTP = 3',3'-c-di-GMP + 2 diphosphate</text>
        <dbReference type="Rhea" id="RHEA:24898"/>
        <dbReference type="ChEBI" id="CHEBI:33019"/>
        <dbReference type="ChEBI" id="CHEBI:37565"/>
        <dbReference type="ChEBI" id="CHEBI:58805"/>
        <dbReference type="EC" id="2.7.7.65"/>
    </reaction>
</comment>
<proteinExistence type="predicted"/>
<reference evidence="5 6" key="1">
    <citation type="submission" date="2018-08" db="EMBL/GenBank/DDBJ databases">
        <title>Recombination of ecologically and evolutionarily significant loci maintains genetic cohesion in the Pseudomonas syringae species complex.</title>
        <authorList>
            <person name="Dillon M."/>
            <person name="Thakur S."/>
            <person name="Almeida R.N.D."/>
            <person name="Weir B.S."/>
            <person name="Guttman D.S."/>
        </authorList>
    </citation>
    <scope>NUCLEOTIDE SEQUENCE [LARGE SCALE GENOMIC DNA]</scope>
    <source>
        <strain evidence="5 6">ICMP 3883</strain>
    </source>
</reference>
<dbReference type="SMART" id="SM00267">
    <property type="entry name" value="GGDEF"/>
    <property type="match status" value="1"/>
</dbReference>
<keyword evidence="3" id="KW-1133">Transmembrane helix</keyword>
<dbReference type="GO" id="GO:0052621">
    <property type="term" value="F:diguanylate cyclase activity"/>
    <property type="evidence" value="ECO:0007669"/>
    <property type="project" value="UniProtKB-EC"/>
</dbReference>
<dbReference type="GO" id="GO:0005886">
    <property type="term" value="C:plasma membrane"/>
    <property type="evidence" value="ECO:0007669"/>
    <property type="project" value="TreeGrafter"/>
</dbReference>
<evidence type="ECO:0000313" key="5">
    <source>
        <dbReference type="EMBL" id="RML44042.1"/>
    </source>
</evidence>
<keyword evidence="3" id="KW-0812">Transmembrane</keyword>
<sequence>MPFALPVTQVSCASVLLANNQHTGSRLFMFRIIQPHRWKLAVLMIAANLGLLAFLAFGTIKHVGEWQWLDIVGEGGSALLSLFWLFLVFKSRPAGRVTNYLSVGLSCVFFSWWIDALDEFIRLPAEIEWDHWLESGPMPVGLILLTLGIYHWHREQLAISAQMEKRERGFREHRLYDKLTPLGSADYLKRQLIVSLEQSLCQQQPLSLLALDIDGFSTINNAFGHAEGDEVLSAISHLLVLNLRRQDLLCRLAGDRFVVLLPNTGESQAKLLALELQQAVASLAHKTRQQGERLHLSASVAVVMALNETPDNLLRRLNLSLARARRPLTRTA</sequence>
<dbReference type="InterPro" id="IPR043128">
    <property type="entry name" value="Rev_trsase/Diguanyl_cyclase"/>
</dbReference>
<evidence type="ECO:0000313" key="6">
    <source>
        <dbReference type="Proteomes" id="UP000280292"/>
    </source>
</evidence>
<protein>
    <recommendedName>
        <fullName evidence="1">diguanylate cyclase</fullName>
        <ecNumber evidence="1">2.7.7.65</ecNumber>
    </recommendedName>
</protein>
<keyword evidence="3" id="KW-0472">Membrane</keyword>
<dbReference type="GO" id="GO:1902201">
    <property type="term" value="P:negative regulation of bacterial-type flagellum-dependent cell motility"/>
    <property type="evidence" value="ECO:0007669"/>
    <property type="project" value="TreeGrafter"/>
</dbReference>
<dbReference type="Proteomes" id="UP000280292">
    <property type="component" value="Unassembled WGS sequence"/>
</dbReference>
<comment type="caution">
    <text evidence="5">The sequence shown here is derived from an EMBL/GenBank/DDBJ whole genome shotgun (WGS) entry which is preliminary data.</text>
</comment>
<dbReference type="CDD" id="cd01949">
    <property type="entry name" value="GGDEF"/>
    <property type="match status" value="1"/>
</dbReference>
<dbReference type="AlphaFoldDB" id="A0A3M2VXP2"/>
<accession>A0A3M2VXP2</accession>
<dbReference type="InterPro" id="IPR029787">
    <property type="entry name" value="Nucleotide_cyclase"/>
</dbReference>
<dbReference type="EC" id="2.7.7.65" evidence="1"/>
<dbReference type="SUPFAM" id="SSF55073">
    <property type="entry name" value="Nucleotide cyclase"/>
    <property type="match status" value="1"/>
</dbReference>
<evidence type="ECO:0000259" key="4">
    <source>
        <dbReference type="PROSITE" id="PS50887"/>
    </source>
</evidence>
<gene>
    <name evidence="5" type="ORF">ALQ95_04886</name>
</gene>
<dbReference type="Gene3D" id="3.30.70.270">
    <property type="match status" value="1"/>
</dbReference>
<feature type="transmembrane region" description="Helical" evidence="3">
    <location>
        <begin position="99"/>
        <end position="116"/>
    </location>
</feature>
<dbReference type="EMBL" id="RBNR01000152">
    <property type="protein sequence ID" value="RML44042.1"/>
    <property type="molecule type" value="Genomic_DNA"/>
</dbReference>
<feature type="transmembrane region" description="Helical" evidence="3">
    <location>
        <begin position="66"/>
        <end position="87"/>
    </location>
</feature>
<dbReference type="Pfam" id="PF00990">
    <property type="entry name" value="GGDEF"/>
    <property type="match status" value="1"/>
</dbReference>
<organism evidence="5 6">
    <name type="scientific">Pseudomonas syringae pv. ribicola</name>
    <dbReference type="NCBI Taxonomy" id="55398"/>
    <lineage>
        <taxon>Bacteria</taxon>
        <taxon>Pseudomonadati</taxon>
        <taxon>Pseudomonadota</taxon>
        <taxon>Gammaproteobacteria</taxon>
        <taxon>Pseudomonadales</taxon>
        <taxon>Pseudomonadaceae</taxon>
        <taxon>Pseudomonas</taxon>
    </lineage>
</organism>